<keyword evidence="1" id="KW-1133">Transmembrane helix</keyword>
<reference evidence="2" key="1">
    <citation type="journal article" date="2015" name="Nature">
        <title>Complex archaea that bridge the gap between prokaryotes and eukaryotes.</title>
        <authorList>
            <person name="Spang A."/>
            <person name="Saw J.H."/>
            <person name="Jorgensen S.L."/>
            <person name="Zaremba-Niedzwiedzka K."/>
            <person name="Martijn J."/>
            <person name="Lind A.E."/>
            <person name="van Eijk R."/>
            <person name="Schleper C."/>
            <person name="Guy L."/>
            <person name="Ettema T.J."/>
        </authorList>
    </citation>
    <scope>NUCLEOTIDE SEQUENCE</scope>
</reference>
<dbReference type="AlphaFoldDB" id="A0A0F9E1J8"/>
<dbReference type="Gene3D" id="2.60.40.10">
    <property type="entry name" value="Immunoglobulins"/>
    <property type="match status" value="1"/>
</dbReference>
<sequence length="323" mass="34623">MRKNKLISMLIFSALIFGTIGGAIGYQEYIYRWVNNGAGGTHGACHGSSNTKESVLGTMVLTINETGNLLTGQAFELSVAVLNFTEANLAPYNGRFTLGVPGYQGDNALFTSGLSHQTLNRGEAVDTWGSYNDSNADNEFMLFAPMIPGTYNLTAVAIAGMNQSDESSYNLTYVQEYISINVVEIIDTTHPIITVAPTVKTVAHDYTGQSFSWTATDINPDTYRIYLNGTVNVTSTTWTSAAPVSYNIPDGLAPGPHIFKIVFADLLGNTVVHTAVLIVNPESEAAPGPTISGGLLTVIVGSIFGVTTILILGIRKKVRKREL</sequence>
<evidence type="ECO:0000313" key="2">
    <source>
        <dbReference type="EMBL" id="KKL67888.1"/>
    </source>
</evidence>
<dbReference type="InterPro" id="IPR013783">
    <property type="entry name" value="Ig-like_fold"/>
</dbReference>
<dbReference type="EMBL" id="LAZR01026714">
    <property type="protein sequence ID" value="KKL67888.1"/>
    <property type="molecule type" value="Genomic_DNA"/>
</dbReference>
<accession>A0A0F9E1J8</accession>
<comment type="caution">
    <text evidence="2">The sequence shown here is derived from an EMBL/GenBank/DDBJ whole genome shotgun (WGS) entry which is preliminary data.</text>
</comment>
<proteinExistence type="predicted"/>
<evidence type="ECO:0000256" key="1">
    <source>
        <dbReference type="SAM" id="Phobius"/>
    </source>
</evidence>
<protein>
    <submittedName>
        <fullName evidence="2">Uncharacterized protein</fullName>
    </submittedName>
</protein>
<organism evidence="2">
    <name type="scientific">marine sediment metagenome</name>
    <dbReference type="NCBI Taxonomy" id="412755"/>
    <lineage>
        <taxon>unclassified sequences</taxon>
        <taxon>metagenomes</taxon>
        <taxon>ecological metagenomes</taxon>
    </lineage>
</organism>
<gene>
    <name evidence="2" type="ORF">LCGC14_2130480</name>
</gene>
<keyword evidence="1" id="KW-0812">Transmembrane</keyword>
<name>A0A0F9E1J8_9ZZZZ</name>
<feature type="transmembrane region" description="Helical" evidence="1">
    <location>
        <begin position="291"/>
        <end position="314"/>
    </location>
</feature>
<keyword evidence="1" id="KW-0472">Membrane</keyword>